<comment type="caution">
    <text evidence="5">The sequence shown here is derived from an EMBL/GenBank/DDBJ whole genome shotgun (WGS) entry which is preliminary data.</text>
</comment>
<dbReference type="SUPFAM" id="SSF116734">
    <property type="entry name" value="DNA methylase specificity domain"/>
    <property type="match status" value="1"/>
</dbReference>
<dbReference type="Gene3D" id="3.90.220.20">
    <property type="entry name" value="DNA methylase specificity domains"/>
    <property type="match status" value="1"/>
</dbReference>
<gene>
    <name evidence="5" type="ORF">CVP04_08650</name>
</gene>
<protein>
    <recommendedName>
        <fullName evidence="4">Type I restriction modification DNA specificity domain-containing protein</fullName>
    </recommendedName>
</protein>
<name>A0A2M8RU25_9PAST</name>
<dbReference type="InterPro" id="IPR044946">
    <property type="entry name" value="Restrct_endonuc_typeI_TRD_sf"/>
</dbReference>
<evidence type="ECO:0000313" key="6">
    <source>
        <dbReference type="Proteomes" id="UP000230282"/>
    </source>
</evidence>
<evidence type="ECO:0000256" key="2">
    <source>
        <dbReference type="ARBA" id="ARBA00022747"/>
    </source>
</evidence>
<proteinExistence type="inferred from homology"/>
<evidence type="ECO:0000313" key="5">
    <source>
        <dbReference type="EMBL" id="PJG82400.1"/>
    </source>
</evidence>
<dbReference type="RefSeq" id="WP_100297112.1">
    <property type="nucleotide sequence ID" value="NZ_PHGZ01000020.1"/>
</dbReference>
<dbReference type="GO" id="GO:0009307">
    <property type="term" value="P:DNA restriction-modification system"/>
    <property type="evidence" value="ECO:0007669"/>
    <property type="project" value="UniProtKB-KW"/>
</dbReference>
<organism evidence="5 6">
    <name type="scientific">Caviibacterium pharyngocola</name>
    <dbReference type="NCBI Taxonomy" id="28159"/>
    <lineage>
        <taxon>Bacteria</taxon>
        <taxon>Pseudomonadati</taxon>
        <taxon>Pseudomonadota</taxon>
        <taxon>Gammaproteobacteria</taxon>
        <taxon>Pasteurellales</taxon>
        <taxon>Pasteurellaceae</taxon>
        <taxon>Caviibacterium</taxon>
    </lineage>
</organism>
<accession>A0A2M8RU25</accession>
<dbReference type="OrthoDB" id="5109672at2"/>
<keyword evidence="6" id="KW-1185">Reference proteome</keyword>
<dbReference type="AlphaFoldDB" id="A0A2M8RU25"/>
<evidence type="ECO:0000256" key="1">
    <source>
        <dbReference type="ARBA" id="ARBA00010923"/>
    </source>
</evidence>
<dbReference type="GO" id="GO:0003677">
    <property type="term" value="F:DNA binding"/>
    <property type="evidence" value="ECO:0007669"/>
    <property type="project" value="UniProtKB-KW"/>
</dbReference>
<reference evidence="5 6" key="1">
    <citation type="submission" date="2017-11" db="EMBL/GenBank/DDBJ databases">
        <title>Reclassification of Bisgaard taxon 5 as Caviibacterium pharyngocola gen. nov., sp. nov.</title>
        <authorList>
            <person name="Christensen H."/>
        </authorList>
    </citation>
    <scope>NUCLEOTIDE SEQUENCE [LARGE SCALE GENOMIC DNA]</scope>
    <source>
        <strain evidence="5 6">7_3</strain>
    </source>
</reference>
<evidence type="ECO:0000256" key="3">
    <source>
        <dbReference type="ARBA" id="ARBA00023125"/>
    </source>
</evidence>
<keyword evidence="2" id="KW-0680">Restriction system</keyword>
<dbReference type="Pfam" id="PF01420">
    <property type="entry name" value="Methylase_S"/>
    <property type="match status" value="1"/>
</dbReference>
<dbReference type="EMBL" id="PHGZ01000020">
    <property type="protein sequence ID" value="PJG82400.1"/>
    <property type="molecule type" value="Genomic_DNA"/>
</dbReference>
<evidence type="ECO:0000259" key="4">
    <source>
        <dbReference type="Pfam" id="PF01420"/>
    </source>
</evidence>
<dbReference type="InterPro" id="IPR000055">
    <property type="entry name" value="Restrct_endonuc_typeI_TRD"/>
</dbReference>
<comment type="similarity">
    <text evidence="1">Belongs to the type-I restriction system S methylase family.</text>
</comment>
<sequence length="227" mass="26091">MVAIANKTIPTIEILLPVRINGNEHQPDWDFMDNYIRSLSYKPLTTKNKYNMPFELNINEWESFEVGRVFQCETTTMLVKDDLSDGNIPFISRSGENNGCTGYVDIDESYVVKGGCLTIGAEGIYSFFQPEDFVTGNKVYTLRNDNLNVYNAMFVSTILNNEYYRFSYGRARILGKLQKEIIKLPIVKNPNGSPLIDKSKQYSDTGYIPDWDFMENYIKSLPYGDRL</sequence>
<dbReference type="Proteomes" id="UP000230282">
    <property type="component" value="Unassembled WGS sequence"/>
</dbReference>
<feature type="domain" description="Type I restriction modification DNA specificity" evidence="4">
    <location>
        <begin position="60"/>
        <end position="187"/>
    </location>
</feature>
<keyword evidence="3" id="KW-0238">DNA-binding</keyword>